<name>A0AAN7T513_9EURO</name>
<keyword evidence="2" id="KW-0413">Isomerase</keyword>
<dbReference type="GO" id="GO:0016853">
    <property type="term" value="F:isomerase activity"/>
    <property type="evidence" value="ECO:0007669"/>
    <property type="project" value="UniProtKB-KW"/>
</dbReference>
<sequence length="408" mass="44299">MRPFRQKASFWRGGTSNGVMIAGDDLPEWRTIRERYPDLRQLDLKDCAGILQPLYRAIMGSPDPYGRQLNGMGGGLSSLSKAVIVDRSTDKDCDLDYLFIQIGSNCGNMSSAVAPFAIDRALLDVKEKLKRSRTDQQLTPGSGAERQYSTYPLTVRLRNLNTSRMIDADVRASSIQISADEDRYFYDSRGDYVLEGVSGYAAPITLSFLSPGGAKTGRAVPTGNVVDTLEYARGQTVRASLLDISNPGVFIDGRDLGLSQPSAPEQLNADQELMSKLELIRRAGAEKMGLDPETQSVPKVVMLFPSSSQDVKIRCQALSMQQAHRAVPMTLGLNLGVACKLHGTIAHELASGNAKDTVVIQHPTGKVEVGADIRHNGEVASAKVVRTARCLMEGWVNIIASDKTDPVA</sequence>
<reference evidence="3 4" key="1">
    <citation type="submission" date="2023-08" db="EMBL/GenBank/DDBJ databases">
        <title>Black Yeasts Isolated from many extreme environments.</title>
        <authorList>
            <person name="Coleine C."/>
            <person name="Stajich J.E."/>
            <person name="Selbmann L."/>
        </authorList>
    </citation>
    <scope>NUCLEOTIDE SEQUENCE [LARGE SCALE GENOMIC DNA]</scope>
    <source>
        <strain evidence="3 4">CCFEE 5910</strain>
    </source>
</reference>
<dbReference type="InterPro" id="IPR007400">
    <property type="entry name" value="PrpF-like"/>
</dbReference>
<dbReference type="AlphaFoldDB" id="A0AAN7T513"/>
<dbReference type="Pfam" id="PF04303">
    <property type="entry name" value="PrpF"/>
    <property type="match status" value="1"/>
</dbReference>
<comment type="similarity">
    <text evidence="1">Belongs to the PrpF family.</text>
</comment>
<accession>A0AAN7T513</accession>
<evidence type="ECO:0000256" key="1">
    <source>
        <dbReference type="ARBA" id="ARBA00007673"/>
    </source>
</evidence>
<dbReference type="Proteomes" id="UP001309876">
    <property type="component" value="Unassembled WGS sequence"/>
</dbReference>
<evidence type="ECO:0000256" key="2">
    <source>
        <dbReference type="ARBA" id="ARBA00023235"/>
    </source>
</evidence>
<protein>
    <submittedName>
        <fullName evidence="3">Uncharacterized protein</fullName>
    </submittedName>
</protein>
<dbReference type="PANTHER" id="PTHR43709">
    <property type="entry name" value="ACONITATE ISOMERASE-RELATED"/>
    <property type="match status" value="1"/>
</dbReference>
<dbReference type="EMBL" id="JAVRRJ010000002">
    <property type="protein sequence ID" value="KAK5088832.1"/>
    <property type="molecule type" value="Genomic_DNA"/>
</dbReference>
<dbReference type="SUPFAM" id="SSF54506">
    <property type="entry name" value="Diaminopimelate epimerase-like"/>
    <property type="match status" value="2"/>
</dbReference>
<keyword evidence="4" id="KW-1185">Reference proteome</keyword>
<comment type="caution">
    <text evidence="3">The sequence shown here is derived from an EMBL/GenBank/DDBJ whole genome shotgun (WGS) entry which is preliminary data.</text>
</comment>
<organism evidence="3 4">
    <name type="scientific">Lithohypha guttulata</name>
    <dbReference type="NCBI Taxonomy" id="1690604"/>
    <lineage>
        <taxon>Eukaryota</taxon>
        <taxon>Fungi</taxon>
        <taxon>Dikarya</taxon>
        <taxon>Ascomycota</taxon>
        <taxon>Pezizomycotina</taxon>
        <taxon>Eurotiomycetes</taxon>
        <taxon>Chaetothyriomycetidae</taxon>
        <taxon>Chaetothyriales</taxon>
        <taxon>Trichomeriaceae</taxon>
        <taxon>Lithohypha</taxon>
    </lineage>
</organism>
<dbReference type="PANTHER" id="PTHR43709:SF2">
    <property type="entry name" value="DUF453 DOMAIN PROTEIN (AFU_ORTHOLOGUE AFUA_6G00360)"/>
    <property type="match status" value="1"/>
</dbReference>
<evidence type="ECO:0000313" key="3">
    <source>
        <dbReference type="EMBL" id="KAK5088832.1"/>
    </source>
</evidence>
<gene>
    <name evidence="3" type="ORF">LTR05_003054</name>
</gene>
<evidence type="ECO:0000313" key="4">
    <source>
        <dbReference type="Proteomes" id="UP001309876"/>
    </source>
</evidence>
<proteinExistence type="inferred from homology"/>
<dbReference type="Gene3D" id="3.10.310.10">
    <property type="entry name" value="Diaminopimelate Epimerase, Chain A, domain 1"/>
    <property type="match status" value="2"/>
</dbReference>